<dbReference type="Proteomes" id="UP000215145">
    <property type="component" value="Unassembled WGS sequence"/>
</dbReference>
<comment type="caution">
    <text evidence="1">The sequence shown here is derived from an EMBL/GenBank/DDBJ whole genome shotgun (WGS) entry which is preliminary data.</text>
</comment>
<name>A0A229P5I3_9BACL</name>
<dbReference type="RefSeq" id="WP_089524453.1">
    <property type="nucleotide sequence ID" value="NZ_NMUQ01000001.1"/>
</dbReference>
<proteinExistence type="predicted"/>
<sequence length="230" mass="26184">MPTPLSRVFTRSNVERASSVQRVTLRSETARHAGQAGLPGWYLLYGEAYGQMRHALDDAARWSDAASRQREALRRMRERRHTLESQPGNPDLLGITDTVHELEERWNSLGLLYFRCSTNLSSRIEDELSRLREHPAAITAGFKSQSEGPWQIDRVRLGRLLDERPDSVLNALFNSEGLLPCAEEILNNFLHQPARSMISRSLTLPYSQYNEYGQNEGGLPTQGWLLHESI</sequence>
<evidence type="ECO:0000313" key="2">
    <source>
        <dbReference type="Proteomes" id="UP000215145"/>
    </source>
</evidence>
<dbReference type="EMBL" id="NMUQ01000001">
    <property type="protein sequence ID" value="OXM17378.1"/>
    <property type="molecule type" value="Genomic_DNA"/>
</dbReference>
<dbReference type="OrthoDB" id="2677265at2"/>
<keyword evidence="2" id="KW-1185">Reference proteome</keyword>
<evidence type="ECO:0000313" key="1">
    <source>
        <dbReference type="EMBL" id="OXM17378.1"/>
    </source>
</evidence>
<organism evidence="1 2">
    <name type="scientific">Paenibacillus herberti</name>
    <dbReference type="NCBI Taxonomy" id="1619309"/>
    <lineage>
        <taxon>Bacteria</taxon>
        <taxon>Bacillati</taxon>
        <taxon>Bacillota</taxon>
        <taxon>Bacilli</taxon>
        <taxon>Bacillales</taxon>
        <taxon>Paenibacillaceae</taxon>
        <taxon>Paenibacillus</taxon>
    </lineage>
</organism>
<protein>
    <submittedName>
        <fullName evidence="1">Uncharacterized protein</fullName>
    </submittedName>
</protein>
<reference evidence="1 2" key="1">
    <citation type="submission" date="2017-07" db="EMBL/GenBank/DDBJ databases">
        <title>Paenibacillus herberti R33 genome sequencing and assembly.</title>
        <authorList>
            <person name="Su W."/>
        </authorList>
    </citation>
    <scope>NUCLEOTIDE SEQUENCE [LARGE SCALE GENOMIC DNA]</scope>
    <source>
        <strain evidence="1 2">R33</strain>
    </source>
</reference>
<dbReference type="AlphaFoldDB" id="A0A229P5I3"/>
<accession>A0A229P5I3</accession>
<gene>
    <name evidence="1" type="ORF">CGZ75_12480</name>
</gene>